<feature type="binding site" evidence="9">
    <location>
        <begin position="308"/>
        <end position="310"/>
    </location>
    <ligand>
        <name>GTP</name>
        <dbReference type="ChEBI" id="CHEBI:37565"/>
    </ligand>
</feature>
<evidence type="ECO:0000259" key="12">
    <source>
        <dbReference type="PROSITE" id="PS51883"/>
    </source>
</evidence>
<dbReference type="GO" id="GO:0005525">
    <property type="term" value="F:GTP binding"/>
    <property type="evidence" value="ECO:0007669"/>
    <property type="project" value="UniProtKB-UniRule"/>
</dbReference>
<feature type="domain" description="Obg" evidence="12">
    <location>
        <begin position="1"/>
        <end position="158"/>
    </location>
</feature>
<dbReference type="NCBIfam" id="NF008956">
    <property type="entry name" value="PRK12299.1"/>
    <property type="match status" value="1"/>
</dbReference>
<comment type="subunit">
    <text evidence="9">Monomer.</text>
</comment>
<evidence type="ECO:0000256" key="6">
    <source>
        <dbReference type="ARBA" id="ARBA00022801"/>
    </source>
</evidence>
<name>A0A397RWB3_9MOLU</name>
<keyword evidence="6 9" id="KW-0378">Hydrolase</keyword>
<dbReference type="InterPro" id="IPR045086">
    <property type="entry name" value="OBG_GTPase"/>
</dbReference>
<dbReference type="Gene3D" id="3.40.50.300">
    <property type="entry name" value="P-loop containing nucleotide triphosphate hydrolases"/>
    <property type="match status" value="1"/>
</dbReference>
<dbReference type="PROSITE" id="PS51881">
    <property type="entry name" value="OCT"/>
    <property type="match status" value="1"/>
</dbReference>
<dbReference type="EC" id="3.6.5.-" evidence="9"/>
<dbReference type="FunCoup" id="A0A397RWB3">
    <property type="interactions" value="314"/>
</dbReference>
<dbReference type="NCBIfam" id="NF008954">
    <property type="entry name" value="PRK12296.1"/>
    <property type="match status" value="1"/>
</dbReference>
<feature type="domain" description="OCT" evidence="11">
    <location>
        <begin position="346"/>
        <end position="424"/>
    </location>
</feature>
<evidence type="ECO:0000256" key="9">
    <source>
        <dbReference type="HAMAP-Rule" id="MF_01454"/>
    </source>
</evidence>
<dbReference type="InParanoid" id="A0A397RWB3"/>
<dbReference type="InterPro" id="IPR031167">
    <property type="entry name" value="G_OBG"/>
</dbReference>
<dbReference type="InterPro" id="IPR036346">
    <property type="entry name" value="GTP-bd_prot_GTP1/OBG_C_sf"/>
</dbReference>
<dbReference type="InterPro" id="IPR015349">
    <property type="entry name" value="OCT_dom"/>
</dbReference>
<dbReference type="SUPFAM" id="SSF82051">
    <property type="entry name" value="Obg GTP-binding protein N-terminal domain"/>
    <property type="match status" value="1"/>
</dbReference>
<comment type="similarity">
    <text evidence="2 9">Belongs to the TRAFAC class OBG-HflX-like GTPase superfamily. OBG GTPase family.</text>
</comment>
<evidence type="ECO:0000313" key="13">
    <source>
        <dbReference type="EMBL" id="RIA78028.1"/>
    </source>
</evidence>
<dbReference type="PANTHER" id="PTHR11702:SF31">
    <property type="entry name" value="MITOCHONDRIAL RIBOSOME-ASSOCIATED GTPASE 2"/>
    <property type="match status" value="1"/>
</dbReference>
<keyword evidence="3 9" id="KW-0963">Cytoplasm</keyword>
<dbReference type="InterPro" id="IPR014100">
    <property type="entry name" value="GTP-bd_Obg/CgtA"/>
</dbReference>
<dbReference type="FunFam" id="2.70.210.12:FF:000001">
    <property type="entry name" value="GTPase Obg"/>
    <property type="match status" value="1"/>
</dbReference>
<dbReference type="Pfam" id="PF01926">
    <property type="entry name" value="MMR_HSR1"/>
    <property type="match status" value="1"/>
</dbReference>
<keyword evidence="5 9" id="KW-0547">Nucleotide-binding</keyword>
<sequence length="424" mass="46838">MFIDSATMEITAGKGGDGIVAYRRELKVERGGPYGGSGGKGGSVIFIGDEGMSTLLDLRYNKVVKGNPGEKGKNKGMYGANAENTYIRVPVGTTIFDDDNGKVIGDITENKQEVIVCKGGRGGRGNMAFANGVIKCPDFCEKGEPGEHKFIRCELRVLADCGLVGFPSVGKSTLISAVSQARPKIAAYHFTTLQPNLGMVRLSDGRDFVMADLPGIIEGAHEGAGLGLQFLRHIERCKVIVHIVDMAAVDGRDPYSDYVIINNELKEYKMNLANRPMIVVANKMDLPGAKENLEEFKKKVDVPIYEISAYTKENLDALLYKIADTLDSTEAFSLFEEDELDVVEYGLEEEKKPFVIEKQDDGVYNITGDKIRRVIEMTDFDSDTARYRFARQLRAYGVDDALRKLGVKNGDTVRIYDIEFEFIE</sequence>
<proteinExistence type="inferred from homology"/>
<dbReference type="InterPro" id="IPR006074">
    <property type="entry name" value="GTP1-OBG_CS"/>
</dbReference>
<keyword evidence="7 9" id="KW-0460">Magnesium</keyword>
<comment type="function">
    <text evidence="9">An essential GTPase which binds GTP, GDP and possibly (p)ppGpp with moderate affinity, with high nucleotide exchange rates and a fairly low GTP hydrolysis rate. Plays a role in control of the cell cycle, stress response, ribosome biogenesis and in those bacteria that undergo differentiation, in morphogenesis control.</text>
</comment>
<keyword evidence="4 9" id="KW-0479">Metal-binding</keyword>
<dbReference type="PROSITE" id="PS51883">
    <property type="entry name" value="OBG"/>
    <property type="match status" value="1"/>
</dbReference>
<dbReference type="EMBL" id="QXEV01000004">
    <property type="protein sequence ID" value="RIA78028.1"/>
    <property type="molecule type" value="Genomic_DNA"/>
</dbReference>
<dbReference type="CDD" id="cd01898">
    <property type="entry name" value="Obg"/>
    <property type="match status" value="1"/>
</dbReference>
<dbReference type="NCBIfam" id="TIGR03595">
    <property type="entry name" value="Obg_CgtA_exten"/>
    <property type="match status" value="1"/>
</dbReference>
<dbReference type="InterPro" id="IPR027417">
    <property type="entry name" value="P-loop_NTPase"/>
</dbReference>
<dbReference type="SUPFAM" id="SSF52540">
    <property type="entry name" value="P-loop containing nucleoside triphosphate hydrolases"/>
    <property type="match status" value="1"/>
</dbReference>
<feature type="binding site" evidence="9">
    <location>
        <position position="172"/>
    </location>
    <ligand>
        <name>Mg(2+)</name>
        <dbReference type="ChEBI" id="CHEBI:18420"/>
    </ligand>
</feature>
<dbReference type="NCBIfam" id="NF008955">
    <property type="entry name" value="PRK12297.1"/>
    <property type="match status" value="1"/>
</dbReference>
<gene>
    <name evidence="9" type="primary">obg</name>
    <name evidence="13" type="ORF">EI71_00605</name>
</gene>
<feature type="binding site" evidence="9">
    <location>
        <begin position="190"/>
        <end position="194"/>
    </location>
    <ligand>
        <name>GTP</name>
        <dbReference type="ChEBI" id="CHEBI:37565"/>
    </ligand>
</feature>
<dbReference type="NCBIfam" id="TIGR02729">
    <property type="entry name" value="Obg_CgtA"/>
    <property type="match status" value="1"/>
</dbReference>
<dbReference type="PIRSF" id="PIRSF002401">
    <property type="entry name" value="GTP_bd_Obg/CgtA"/>
    <property type="match status" value="1"/>
</dbReference>
<dbReference type="RefSeq" id="WP_119015772.1">
    <property type="nucleotide sequence ID" value="NZ_QXEV01000004.1"/>
</dbReference>
<evidence type="ECO:0000256" key="3">
    <source>
        <dbReference type="ARBA" id="ARBA00022490"/>
    </source>
</evidence>
<comment type="cofactor">
    <cofactor evidence="1 9">
        <name>Mg(2+)</name>
        <dbReference type="ChEBI" id="CHEBI:18420"/>
    </cofactor>
</comment>
<dbReference type="AlphaFoldDB" id="A0A397RWB3"/>
<dbReference type="GO" id="GO:0042254">
    <property type="term" value="P:ribosome biogenesis"/>
    <property type="evidence" value="ECO:0007669"/>
    <property type="project" value="UniProtKB-UniRule"/>
</dbReference>
<evidence type="ECO:0000313" key="14">
    <source>
        <dbReference type="Proteomes" id="UP000266506"/>
    </source>
</evidence>
<dbReference type="GO" id="GO:0005737">
    <property type="term" value="C:cytoplasm"/>
    <property type="evidence" value="ECO:0007669"/>
    <property type="project" value="UniProtKB-SubCell"/>
</dbReference>
<dbReference type="GO" id="GO:0000287">
    <property type="term" value="F:magnesium ion binding"/>
    <property type="evidence" value="ECO:0007669"/>
    <property type="project" value="InterPro"/>
</dbReference>
<keyword evidence="8 9" id="KW-0342">GTP-binding</keyword>
<dbReference type="Gene3D" id="2.70.210.12">
    <property type="entry name" value="GTP1/OBG domain"/>
    <property type="match status" value="1"/>
</dbReference>
<feature type="binding site" evidence="9">
    <location>
        <begin position="165"/>
        <end position="172"/>
    </location>
    <ligand>
        <name>GTP</name>
        <dbReference type="ChEBI" id="CHEBI:37565"/>
    </ligand>
</feature>
<dbReference type="NCBIfam" id="TIGR00231">
    <property type="entry name" value="small_GTP"/>
    <property type="match status" value="1"/>
</dbReference>
<evidence type="ECO:0000259" key="10">
    <source>
        <dbReference type="PROSITE" id="PS51710"/>
    </source>
</evidence>
<evidence type="ECO:0000256" key="8">
    <source>
        <dbReference type="ARBA" id="ARBA00023134"/>
    </source>
</evidence>
<dbReference type="OrthoDB" id="9807318at2"/>
<evidence type="ECO:0000259" key="11">
    <source>
        <dbReference type="PROSITE" id="PS51881"/>
    </source>
</evidence>
<dbReference type="PROSITE" id="PS51710">
    <property type="entry name" value="G_OBG"/>
    <property type="match status" value="1"/>
</dbReference>
<dbReference type="InterPro" id="IPR036726">
    <property type="entry name" value="GTP1_OBG_dom_sf"/>
</dbReference>
<dbReference type="InterPro" id="IPR006169">
    <property type="entry name" value="GTP1_OBG_dom"/>
</dbReference>
<dbReference type="Gene3D" id="3.30.300.350">
    <property type="entry name" value="GTP-binding protein OBG, C-terminal domain"/>
    <property type="match status" value="1"/>
</dbReference>
<feature type="binding site" evidence="9">
    <location>
        <begin position="282"/>
        <end position="285"/>
    </location>
    <ligand>
        <name>GTP</name>
        <dbReference type="ChEBI" id="CHEBI:37565"/>
    </ligand>
</feature>
<evidence type="ECO:0000256" key="2">
    <source>
        <dbReference type="ARBA" id="ARBA00007699"/>
    </source>
</evidence>
<comment type="caution">
    <text evidence="13">The sequence shown here is derived from an EMBL/GenBank/DDBJ whole genome shotgun (WGS) entry which is preliminary data.</text>
</comment>
<feature type="binding site" evidence="9">
    <location>
        <begin position="212"/>
        <end position="215"/>
    </location>
    <ligand>
        <name>GTP</name>
        <dbReference type="ChEBI" id="CHEBI:37565"/>
    </ligand>
</feature>
<dbReference type="Proteomes" id="UP000266506">
    <property type="component" value="Unassembled WGS sequence"/>
</dbReference>
<keyword evidence="14" id="KW-1185">Reference proteome</keyword>
<reference evidence="13 14" key="1">
    <citation type="submission" date="2018-08" db="EMBL/GenBank/DDBJ databases">
        <title>Genomic Encyclopedia of Archaeal and Bacterial Type Strains, Phase II (KMG-II): from individual species to whole genera.</title>
        <authorList>
            <person name="Goeker M."/>
        </authorList>
    </citation>
    <scope>NUCLEOTIDE SEQUENCE [LARGE SCALE GENOMIC DNA]</scope>
    <source>
        <strain evidence="13 14">ATCC 27112</strain>
    </source>
</reference>
<protein>
    <recommendedName>
        <fullName evidence="9">GTPase Obg</fullName>
        <ecNumber evidence="9">3.6.5.-</ecNumber>
    </recommendedName>
    <alternativeName>
        <fullName evidence="9">GTP-binding protein Obg</fullName>
    </alternativeName>
</protein>
<dbReference type="PRINTS" id="PR00326">
    <property type="entry name" value="GTP1OBG"/>
</dbReference>
<dbReference type="InterPro" id="IPR006073">
    <property type="entry name" value="GTP-bd"/>
</dbReference>
<dbReference type="PROSITE" id="PS00905">
    <property type="entry name" value="GTP1_OBG"/>
    <property type="match status" value="1"/>
</dbReference>
<evidence type="ECO:0000256" key="5">
    <source>
        <dbReference type="ARBA" id="ARBA00022741"/>
    </source>
</evidence>
<dbReference type="SUPFAM" id="SSF102741">
    <property type="entry name" value="Obg GTP-binding protein C-terminal domain"/>
    <property type="match status" value="1"/>
</dbReference>
<evidence type="ECO:0000256" key="1">
    <source>
        <dbReference type="ARBA" id="ARBA00001946"/>
    </source>
</evidence>
<dbReference type="HAMAP" id="MF_01454">
    <property type="entry name" value="GTPase_Obg"/>
    <property type="match status" value="1"/>
</dbReference>
<comment type="subcellular location">
    <subcellularLocation>
        <location evidence="9">Cytoplasm</location>
    </subcellularLocation>
</comment>
<organism evidence="13 14">
    <name type="scientific">Anaeroplasma bactoclasticum</name>
    <dbReference type="NCBI Taxonomy" id="2088"/>
    <lineage>
        <taxon>Bacteria</taxon>
        <taxon>Bacillati</taxon>
        <taxon>Mycoplasmatota</taxon>
        <taxon>Mollicutes</taxon>
        <taxon>Anaeroplasmatales</taxon>
        <taxon>Anaeroplasmataceae</taxon>
        <taxon>Anaeroplasma</taxon>
    </lineage>
</organism>
<dbReference type="Pfam" id="PF09269">
    <property type="entry name" value="DUF1967"/>
    <property type="match status" value="1"/>
</dbReference>
<dbReference type="PANTHER" id="PTHR11702">
    <property type="entry name" value="DEVELOPMENTALLY REGULATED GTP-BINDING PROTEIN-RELATED"/>
    <property type="match status" value="1"/>
</dbReference>
<feature type="domain" description="OBG-type G" evidence="10">
    <location>
        <begin position="159"/>
        <end position="327"/>
    </location>
</feature>
<evidence type="ECO:0000256" key="7">
    <source>
        <dbReference type="ARBA" id="ARBA00022842"/>
    </source>
</evidence>
<dbReference type="InterPro" id="IPR005225">
    <property type="entry name" value="Small_GTP-bd"/>
</dbReference>
<dbReference type="GO" id="GO:0003924">
    <property type="term" value="F:GTPase activity"/>
    <property type="evidence" value="ECO:0007669"/>
    <property type="project" value="UniProtKB-UniRule"/>
</dbReference>
<evidence type="ECO:0000256" key="4">
    <source>
        <dbReference type="ARBA" id="ARBA00022723"/>
    </source>
</evidence>
<feature type="binding site" evidence="9">
    <location>
        <position position="192"/>
    </location>
    <ligand>
        <name>Mg(2+)</name>
        <dbReference type="ChEBI" id="CHEBI:18420"/>
    </ligand>
</feature>
<dbReference type="Pfam" id="PF01018">
    <property type="entry name" value="GTP1_OBG"/>
    <property type="match status" value="1"/>
</dbReference>
<accession>A0A397RWB3</accession>